<dbReference type="AlphaFoldDB" id="A0A484LHV0"/>
<proteinExistence type="predicted"/>
<dbReference type="PANTHER" id="PTHR47149">
    <property type="entry name" value="F-BOX PROTEIN RMF"/>
    <property type="match status" value="1"/>
</dbReference>
<keyword evidence="3" id="KW-1185">Reference proteome</keyword>
<reference evidence="2 3" key="1">
    <citation type="submission" date="2018-04" db="EMBL/GenBank/DDBJ databases">
        <authorList>
            <person name="Vogel A."/>
        </authorList>
    </citation>
    <scope>NUCLEOTIDE SEQUENCE [LARGE SCALE GENOMIC DNA]</scope>
</reference>
<dbReference type="GO" id="GO:0061458">
    <property type="term" value="P:reproductive system development"/>
    <property type="evidence" value="ECO:0007669"/>
    <property type="project" value="TreeGrafter"/>
</dbReference>
<dbReference type="EMBL" id="OOIL02001452">
    <property type="protein sequence ID" value="VFQ75686.1"/>
    <property type="molecule type" value="Genomic_DNA"/>
</dbReference>
<evidence type="ECO:0000259" key="1">
    <source>
        <dbReference type="Pfam" id="PF12937"/>
    </source>
</evidence>
<evidence type="ECO:0000313" key="2">
    <source>
        <dbReference type="EMBL" id="VFQ75686.1"/>
    </source>
</evidence>
<dbReference type="Proteomes" id="UP000595140">
    <property type="component" value="Unassembled WGS sequence"/>
</dbReference>
<name>A0A484LHV0_9ASTE</name>
<sequence>MRSLCCCVSPRFKSLTPHPLFSRYEEDTWTEVAKYLDGKSLLMLATTCKWFHHVIMVESVWKHACLRDLDVPDPGKVGCKWIQLYATAFDWMRIGAFVFDSQAALLTENLIAPLRIPKEETTQDMVAQNGKCVASPIRSGIWLAGTMQTLDARHIELFLSEGYQDGSWDYELLGSHEVKKRAEGTTAAIFDIKHLQDCTTQMVLDFKSWKGKENEWQPKSIVARHAVAINTNLQLNEVHLLCCISAIKRN</sequence>
<dbReference type="PANTHER" id="PTHR47149:SF1">
    <property type="entry name" value="F-BOX PROTEIN RMF"/>
    <property type="match status" value="1"/>
</dbReference>
<dbReference type="SUPFAM" id="SSF81383">
    <property type="entry name" value="F-box domain"/>
    <property type="match status" value="1"/>
</dbReference>
<dbReference type="InterPro" id="IPR001810">
    <property type="entry name" value="F-box_dom"/>
</dbReference>
<gene>
    <name evidence="2" type="ORF">CCAM_LOCUS17462</name>
</gene>
<dbReference type="GO" id="GO:0005634">
    <property type="term" value="C:nucleus"/>
    <property type="evidence" value="ECO:0007669"/>
    <property type="project" value="TreeGrafter"/>
</dbReference>
<dbReference type="Gene3D" id="1.20.1280.50">
    <property type="match status" value="1"/>
</dbReference>
<dbReference type="InterPro" id="IPR036047">
    <property type="entry name" value="F-box-like_dom_sf"/>
</dbReference>
<feature type="domain" description="F-box" evidence="1">
    <location>
        <begin position="32"/>
        <end position="67"/>
    </location>
</feature>
<evidence type="ECO:0000313" key="3">
    <source>
        <dbReference type="Proteomes" id="UP000595140"/>
    </source>
</evidence>
<dbReference type="Pfam" id="PF12937">
    <property type="entry name" value="F-box-like"/>
    <property type="match status" value="1"/>
</dbReference>
<accession>A0A484LHV0</accession>
<protein>
    <recommendedName>
        <fullName evidence="1">F-box domain-containing protein</fullName>
    </recommendedName>
</protein>
<dbReference type="OrthoDB" id="8062037at2759"/>
<organism evidence="2 3">
    <name type="scientific">Cuscuta campestris</name>
    <dbReference type="NCBI Taxonomy" id="132261"/>
    <lineage>
        <taxon>Eukaryota</taxon>
        <taxon>Viridiplantae</taxon>
        <taxon>Streptophyta</taxon>
        <taxon>Embryophyta</taxon>
        <taxon>Tracheophyta</taxon>
        <taxon>Spermatophyta</taxon>
        <taxon>Magnoliopsida</taxon>
        <taxon>eudicotyledons</taxon>
        <taxon>Gunneridae</taxon>
        <taxon>Pentapetalae</taxon>
        <taxon>asterids</taxon>
        <taxon>lamiids</taxon>
        <taxon>Solanales</taxon>
        <taxon>Convolvulaceae</taxon>
        <taxon>Cuscuteae</taxon>
        <taxon>Cuscuta</taxon>
        <taxon>Cuscuta subgen. Grammica</taxon>
        <taxon>Cuscuta sect. Cleistogrammica</taxon>
    </lineage>
</organism>